<feature type="region of interest" description="Disordered" evidence="3">
    <location>
        <begin position="239"/>
        <end position="262"/>
    </location>
</feature>
<evidence type="ECO:0000313" key="5">
    <source>
        <dbReference type="Proteomes" id="UP001470230"/>
    </source>
</evidence>
<keyword evidence="1" id="KW-0433">Leucine-rich repeat</keyword>
<evidence type="ECO:0000256" key="3">
    <source>
        <dbReference type="SAM" id="MobiDB-lite"/>
    </source>
</evidence>
<dbReference type="InterPro" id="IPR001611">
    <property type="entry name" value="Leu-rich_rpt"/>
</dbReference>
<proteinExistence type="predicted"/>
<sequence>MHAKTLLKRSNRNVRKNETVEEACHSLTHLHMADLNLTSFENERLNIYSSAVCLYCYDNHLQSLDGIENLDLLEELQCQHNEITEIPELTPFVLRKADFRHNKISRITGFSQQPDLRELYLSYQAVPRVELSEGCFASQSLSLEVLELAHCGLDDLHELRCLENLISLNLAENQINSFDELKALFSSCVKLDSIDLRGNPICKQVKYREKVIVMGYFHELDAKEVLDTQRETLFRMQMRKAKPAKKSAPAKESNPLMVKHYD</sequence>
<dbReference type="InterPro" id="IPR050836">
    <property type="entry name" value="SDS22/Internalin_LRR"/>
</dbReference>
<gene>
    <name evidence="4" type="ORF">M9Y10_035084</name>
</gene>
<dbReference type="PROSITE" id="PS51450">
    <property type="entry name" value="LRR"/>
    <property type="match status" value="1"/>
</dbReference>
<dbReference type="Proteomes" id="UP001470230">
    <property type="component" value="Unassembled WGS sequence"/>
</dbReference>
<reference evidence="4 5" key="1">
    <citation type="submission" date="2024-04" db="EMBL/GenBank/DDBJ databases">
        <title>Tritrichomonas musculus Genome.</title>
        <authorList>
            <person name="Alves-Ferreira E."/>
            <person name="Grigg M."/>
            <person name="Lorenzi H."/>
            <person name="Galac M."/>
        </authorList>
    </citation>
    <scope>NUCLEOTIDE SEQUENCE [LARGE SCALE GENOMIC DNA]</scope>
    <source>
        <strain evidence="4 5">EAF2021</strain>
    </source>
</reference>
<accession>A0ABR2KHK5</accession>
<evidence type="ECO:0000256" key="2">
    <source>
        <dbReference type="ARBA" id="ARBA00022737"/>
    </source>
</evidence>
<evidence type="ECO:0000313" key="4">
    <source>
        <dbReference type="EMBL" id="KAK8890311.1"/>
    </source>
</evidence>
<keyword evidence="2" id="KW-0677">Repeat</keyword>
<organism evidence="4 5">
    <name type="scientific">Tritrichomonas musculus</name>
    <dbReference type="NCBI Taxonomy" id="1915356"/>
    <lineage>
        <taxon>Eukaryota</taxon>
        <taxon>Metamonada</taxon>
        <taxon>Parabasalia</taxon>
        <taxon>Tritrichomonadida</taxon>
        <taxon>Tritrichomonadidae</taxon>
        <taxon>Tritrichomonas</taxon>
    </lineage>
</organism>
<dbReference type="InterPro" id="IPR032675">
    <property type="entry name" value="LRR_dom_sf"/>
</dbReference>
<dbReference type="PANTHER" id="PTHR46652">
    <property type="entry name" value="LEUCINE-RICH REPEAT AND IQ DOMAIN-CONTAINING PROTEIN 1-RELATED"/>
    <property type="match status" value="1"/>
</dbReference>
<keyword evidence="5" id="KW-1185">Reference proteome</keyword>
<dbReference type="SUPFAM" id="SSF52058">
    <property type="entry name" value="L domain-like"/>
    <property type="match status" value="1"/>
</dbReference>
<evidence type="ECO:0008006" key="6">
    <source>
        <dbReference type="Google" id="ProtNLM"/>
    </source>
</evidence>
<protein>
    <recommendedName>
        <fullName evidence="6">Leucine Rich Repeat family protein</fullName>
    </recommendedName>
</protein>
<comment type="caution">
    <text evidence="4">The sequence shown here is derived from an EMBL/GenBank/DDBJ whole genome shotgun (WGS) entry which is preliminary data.</text>
</comment>
<evidence type="ECO:0000256" key="1">
    <source>
        <dbReference type="ARBA" id="ARBA00022614"/>
    </source>
</evidence>
<dbReference type="EMBL" id="JAPFFF010000005">
    <property type="protein sequence ID" value="KAK8890311.1"/>
    <property type="molecule type" value="Genomic_DNA"/>
</dbReference>
<name>A0ABR2KHK5_9EUKA</name>
<dbReference type="Gene3D" id="3.80.10.10">
    <property type="entry name" value="Ribonuclease Inhibitor"/>
    <property type="match status" value="2"/>
</dbReference>
<dbReference type="CDD" id="cd21340">
    <property type="entry name" value="PPP1R42"/>
    <property type="match status" value="1"/>
</dbReference>
<dbReference type="PANTHER" id="PTHR46652:SF3">
    <property type="entry name" value="LEUCINE-RICH REPEAT-CONTAINING PROTEIN 9"/>
    <property type="match status" value="1"/>
</dbReference>